<dbReference type="EMBL" id="CVRI01000006">
    <property type="protein sequence ID" value="CRK88243.1"/>
    <property type="molecule type" value="Genomic_DNA"/>
</dbReference>
<feature type="transmembrane region" description="Helical" evidence="1">
    <location>
        <begin position="578"/>
        <end position="598"/>
    </location>
</feature>
<proteinExistence type="predicted"/>
<evidence type="ECO:0000313" key="2">
    <source>
        <dbReference type="EMBL" id="CRK88243.1"/>
    </source>
</evidence>
<keyword evidence="1" id="KW-1133">Transmembrane helix</keyword>
<dbReference type="STRING" id="568069.A0A1J1HJZ7"/>
<feature type="transmembrane region" description="Helical" evidence="1">
    <location>
        <begin position="610"/>
        <end position="634"/>
    </location>
</feature>
<name>A0A1J1HJZ7_9DIPT</name>
<evidence type="ECO:0000256" key="1">
    <source>
        <dbReference type="SAM" id="Phobius"/>
    </source>
</evidence>
<keyword evidence="3" id="KW-1185">Reference proteome</keyword>
<organism evidence="2 3">
    <name type="scientific">Clunio marinus</name>
    <dbReference type="NCBI Taxonomy" id="568069"/>
    <lineage>
        <taxon>Eukaryota</taxon>
        <taxon>Metazoa</taxon>
        <taxon>Ecdysozoa</taxon>
        <taxon>Arthropoda</taxon>
        <taxon>Hexapoda</taxon>
        <taxon>Insecta</taxon>
        <taxon>Pterygota</taxon>
        <taxon>Neoptera</taxon>
        <taxon>Endopterygota</taxon>
        <taxon>Diptera</taxon>
        <taxon>Nematocera</taxon>
        <taxon>Chironomoidea</taxon>
        <taxon>Chironomidae</taxon>
        <taxon>Clunio</taxon>
    </lineage>
</organism>
<keyword evidence="1" id="KW-0812">Transmembrane</keyword>
<protein>
    <submittedName>
        <fullName evidence="2">CLUMA_CG002024, isoform A</fullName>
    </submittedName>
</protein>
<reference evidence="2 3" key="1">
    <citation type="submission" date="2015-04" db="EMBL/GenBank/DDBJ databases">
        <authorList>
            <person name="Syromyatnikov M.Y."/>
            <person name="Popov V.N."/>
        </authorList>
    </citation>
    <scope>NUCLEOTIDE SEQUENCE [LARGE SCALE GENOMIC DNA]</scope>
</reference>
<dbReference type="AlphaFoldDB" id="A0A1J1HJZ7"/>
<dbReference type="Pfam" id="PF24664">
    <property type="entry name" value="Monjiviricetes_fusion"/>
    <property type="match status" value="1"/>
</dbReference>
<accession>A0A1J1HJZ7</accession>
<keyword evidence="1" id="KW-0472">Membrane</keyword>
<gene>
    <name evidence="2" type="ORF">CLUMA_CG002024</name>
</gene>
<dbReference type="OrthoDB" id="8021826at2759"/>
<sequence length="684" mass="78970">MVLKTNDSFLNCRIPTLLASAHPIKEDNHKNEYASNSVLTGFDCTDFSSDQTTVSLLNSDSCSLKTVNVTNEIVEVQVLQSQQYDKKAYVQCYVRYFVSVHHCGRWMASNTFLNSYNYILPITRAQCEDMHRHNIFVDPARRWITIHIKDNHGSYNGLAEGNVDNGGSCEGSNFIDHNGKKYPHAYALYDIKVVINKGLADVNIDEKKIILANGLNCEYTSESCFDPLQGFTHWTMGLSNEYCDRTKPLFVIYRGQVNKTTEYKDDNTTKISYFNQQDDRLFYIEAQHKTRICGYEAAISQHPNIFITEVMDYHQNFKRDHLFSIKNIDALILHGMSLSMLYNDISTQMTRLYQNIQFQKCLSDQKIIAATLSNAQSDPNSLGLSIFNTQGFITKVRGEIAYIIKCKPSEVSFRQTKNCFLDIPIYHDNKPKFLSPRSRLIIDIGTEISCDDFFQPLFNFGNEWYSRVNGKFIQAQAPQSIKVETIKKWTFEPLSGISHKGIYSKEDIENYKRSITEPIVLKAVQNSFFEKIYDREASKKHNAPIYSIANSIDDVEYEKIFKIGDWFKQILSSLYGDLLILGDIFSAILAIFCILSILKFFVDWIINGYALYQVFGFTWRIFFGFWNSVAKVFLDNMKKINNHMTQAQIEMKKEISENEIDYQLEQVPSAPQYNNYSLKLNEIK</sequence>
<dbReference type="Proteomes" id="UP000183832">
    <property type="component" value="Unassembled WGS sequence"/>
</dbReference>
<evidence type="ECO:0000313" key="3">
    <source>
        <dbReference type="Proteomes" id="UP000183832"/>
    </source>
</evidence>